<name>A0ACC6MQD3_MYCPF</name>
<proteinExistence type="predicted"/>
<keyword evidence="2" id="KW-1185">Reference proteome</keyword>
<sequence>MHRHLPSAQVPPWTVRRDHTANKAIPKILKPDWTRLMTTRTSELVPSDMKGLWGFVPACSTPDAADVNAVDTIDTDALASLVDRLVRDGVDGIVTTGSAGESHTLSDDEYRTLITTVVETVNARVPVFVGASTLNTRDSIRRARVIADLGADG</sequence>
<feature type="non-terminal residue" evidence="1">
    <location>
        <position position="153"/>
    </location>
</feature>
<protein>
    <submittedName>
        <fullName evidence="1">Dihydrodipicolinate synthase family protein</fullName>
    </submittedName>
</protein>
<organism evidence="1 2">
    <name type="scientific">Mycolicibacterium parafortuitum</name>
    <name type="common">Mycobacterium parafortuitum</name>
    <dbReference type="NCBI Taxonomy" id="39692"/>
    <lineage>
        <taxon>Bacteria</taxon>
        <taxon>Bacillati</taxon>
        <taxon>Actinomycetota</taxon>
        <taxon>Actinomycetes</taxon>
        <taxon>Mycobacteriales</taxon>
        <taxon>Mycobacteriaceae</taxon>
        <taxon>Mycolicibacterium</taxon>
    </lineage>
</organism>
<reference evidence="1 2" key="1">
    <citation type="journal article" date="2021" name="Chemosphere">
        <title>Bioballs carrying a syntrophic Rhodococcus and Mycolicibacterium consortium for simultaneous sorption and biodegradation of fuel oil in contaminated freshwater.</title>
        <authorList>
            <person name="Naloka K."/>
            <person name="Polrit D."/>
            <person name="Muangchinda C."/>
            <person name="Thoetkiattikul H."/>
            <person name="Pinyakong O."/>
        </authorList>
    </citation>
    <scope>NUCLEOTIDE SEQUENCE [LARGE SCALE GENOMIC DNA]</scope>
    <source>
        <strain evidence="1 2">J101</strain>
    </source>
</reference>
<dbReference type="Proteomes" id="UP001289645">
    <property type="component" value="Unassembled WGS sequence"/>
</dbReference>
<evidence type="ECO:0000313" key="1">
    <source>
        <dbReference type="EMBL" id="MDZ5089153.1"/>
    </source>
</evidence>
<dbReference type="EMBL" id="JAOXLN010000068">
    <property type="protein sequence ID" value="MDZ5089153.1"/>
    <property type="molecule type" value="Genomic_DNA"/>
</dbReference>
<comment type="caution">
    <text evidence="1">The sequence shown here is derived from an EMBL/GenBank/DDBJ whole genome shotgun (WGS) entry which is preliminary data.</text>
</comment>
<gene>
    <name evidence="1" type="ORF">OHX15_27545</name>
</gene>
<accession>A0ACC6MQD3</accession>
<evidence type="ECO:0000313" key="2">
    <source>
        <dbReference type="Proteomes" id="UP001289645"/>
    </source>
</evidence>